<dbReference type="OrthoDB" id="73076at2759"/>
<evidence type="ECO:0000256" key="1">
    <source>
        <dbReference type="ARBA" id="ARBA00005234"/>
    </source>
</evidence>
<accession>A0A165J7D6</accession>
<evidence type="ECO:0000256" key="3">
    <source>
        <dbReference type="ARBA" id="ARBA00022801"/>
    </source>
</evidence>
<dbReference type="SUPFAM" id="SSF54001">
    <property type="entry name" value="Cysteine proteinases"/>
    <property type="match status" value="1"/>
</dbReference>
<dbReference type="InParanoid" id="A0A165J7D6"/>
<feature type="compositionally biased region" description="Pro residues" evidence="4">
    <location>
        <begin position="419"/>
        <end position="429"/>
    </location>
</feature>
<evidence type="ECO:0000259" key="5">
    <source>
        <dbReference type="PROSITE" id="PS50600"/>
    </source>
</evidence>
<feature type="region of interest" description="Disordered" evidence="4">
    <location>
        <begin position="416"/>
        <end position="436"/>
    </location>
</feature>
<evidence type="ECO:0000256" key="2">
    <source>
        <dbReference type="ARBA" id="ARBA00022670"/>
    </source>
</evidence>
<comment type="similarity">
    <text evidence="1">Belongs to the peptidase C48 family.</text>
</comment>
<dbReference type="Proteomes" id="UP000077266">
    <property type="component" value="Unassembled WGS sequence"/>
</dbReference>
<dbReference type="Gene3D" id="3.40.395.10">
    <property type="entry name" value="Adenoviral Proteinase, Chain A"/>
    <property type="match status" value="1"/>
</dbReference>
<feature type="region of interest" description="Disordered" evidence="4">
    <location>
        <begin position="610"/>
        <end position="678"/>
    </location>
</feature>
<dbReference type="InterPro" id="IPR003653">
    <property type="entry name" value="Peptidase_C48_C"/>
</dbReference>
<dbReference type="STRING" id="1314781.A0A165J7D6"/>
<dbReference type="EMBL" id="KV425972">
    <property type="protein sequence ID" value="KZV94435.1"/>
    <property type="molecule type" value="Genomic_DNA"/>
</dbReference>
<sequence length="1783" mass="198857">MASPINVDSDEDAPPFDETRWRRCGARWNESDPGLTRALSCLLDFESVVGRVAFDSLIPWASGPVGSLLACTTLPQVATALVTVAAENFFSRDPPDAPFNMSVLRQWPVPPPTTVDAVLAAVGQAWLDGFESVVYAHTNLAVRFPLCVIRYWAIILKVYEHRAVWESSLTWLDRQQASGELLANCRHLLLSLPWSGDTTAFGDENMALPYLATILSSSWIANFTIDFVLHTTAARADPTLRAYFASVTFSYELHRTYTMKKRSSDYLTALGQSLSEGKYDHIFAVMHNVYPQNSWQPSQNPRSVNHWCALHIDWKSKKIAYHDSLGPQLPDLLRRALVWWLQMWTKVRFAFDNTGFRSAGQNDGISCGIFALNLIRHVALPGVPLFTDGGNDPVVTRLQYFQEIATHELTNRALISDPLPAPASNPGPVPDTSQQDRPVLHIPISAADSTPVVPSQLVQPPAVGTPVPKRTIAELLMQSTEATSAPRASSSSSSKRRPSEDASSSDSDDADAVVVYKRPRASESTASKQSRSAQHAKAARAAVKAGTFTPDPGRAERWKSTILGLDASAEVNMDSCKDVCCSQCGVWWKMKQPYDATRFRTHVESPTACLEAQSRKKAGKRSVRRPDQKVTPWSRSAVAQTSTTQKSPAAHDTETSPAPSACAASDMAPSSVRSTPSLSTTSARCLGLRSCDYEDVAVILQHGSPGGGARSKSKIAEEEFQQPSFDDLTPEQKVAVQILQKSEWAWICHADLGVIFAVDCEKTLRLPSPDAERVCSKCTLLLKNRRFRSIANKPLPKAENRKYTPKEYRNSAQASAALAILGLDGLLASDKEDQNDVLLRFTQGAVRGDYKDEKVFFGLMDAMVTLKDKERRGVGMQNMRWVPEYDDVMHQMAMASNSAFQAYKRYLPGRSQRSFQILRARGPRFMPGIHDDITRICKKYADEHDYHDVFALACDETKVALGWRTCPNPTGDAESFYLIGAVGPPIHFSTVDELRALLTRERPKQAEKIRVWHLVIPVPGVPSQPICVMPVDEKNDALQLLEWHNGVFAKAEAAGLKILSYSCDGTAVELGVQKRITDTAAEHLSYVFEHPVHDQPRIEIRIPLSAQRTPTVMIQDSKHCRKDCRNTILSGARFLVIGNYTITYSQLRAIADEPLSPLKLRDVDSRLDRQDDFAAARTFGAATLAYIVKRHPDWRGLIVYLFVFGELIDAYQSRTMSNRTRVTIAFRTLFFLELWQAFLKKGGYSQAYGMAPETIKIIQTECYGIVGLILAHRDHRSDPNLPLCPWMHSTESAEHNYGFARKILPNFTVMDYLLMLYKIYLLMMAWYTSMRAGTKQKTTASGYNHTYFDATKFDSRTAAECPADEVIQADIRVAYDQATNLMASLGVVAKELELQSNALPSLSTLLERTGLDSDRLDVEGPRGAPAHNLPCDTTTLLDDFFAGRHEDQLLRAETEERLEELHRAHVSSMMLDAELVDSLPLPNDEDIARGREWIRNIIQHQSQEAVDAARKYSDTAEDGEDEDEILGAANIQKQREVVEQRREIVMQVTAVLREENDFVRDYKGTGSYAVSDRLRRWQSRANAATEEQQTGNAANAALAADARAKKRDEARAKVYRMFTHIHPAITSANISTTSTLIPGVYILYWVTDILYLGRVITFYSKGGGKAGRHGFVTKAVSAGQLSYVCVQAFEFVYGRHFRARFGACGAMGVYTFHQVPYHRVLFNLSTFHQVVVVDQEVRIPEPAFEVFRRARDSEGIQTALRALNPRTKQGQRLEAGLDESDDE</sequence>
<gene>
    <name evidence="6" type="ORF">EXIGLDRAFT_767081</name>
</gene>
<feature type="region of interest" description="Disordered" evidence="4">
    <location>
        <begin position="477"/>
        <end position="555"/>
    </location>
</feature>
<reference evidence="6 7" key="1">
    <citation type="journal article" date="2016" name="Mol. Biol. Evol.">
        <title>Comparative Genomics of Early-Diverging Mushroom-Forming Fungi Provides Insights into the Origins of Lignocellulose Decay Capabilities.</title>
        <authorList>
            <person name="Nagy L.G."/>
            <person name="Riley R."/>
            <person name="Tritt A."/>
            <person name="Adam C."/>
            <person name="Daum C."/>
            <person name="Floudas D."/>
            <person name="Sun H."/>
            <person name="Yadav J.S."/>
            <person name="Pangilinan J."/>
            <person name="Larsson K.H."/>
            <person name="Matsuura K."/>
            <person name="Barry K."/>
            <person name="Labutti K."/>
            <person name="Kuo R."/>
            <person name="Ohm R.A."/>
            <person name="Bhattacharya S.S."/>
            <person name="Shirouzu T."/>
            <person name="Yoshinaga Y."/>
            <person name="Martin F.M."/>
            <person name="Grigoriev I.V."/>
            <person name="Hibbett D.S."/>
        </authorList>
    </citation>
    <scope>NUCLEOTIDE SEQUENCE [LARGE SCALE GENOMIC DNA]</scope>
    <source>
        <strain evidence="6 7">HHB12029</strain>
    </source>
</reference>
<feature type="compositionally biased region" description="Low complexity" evidence="4">
    <location>
        <begin position="526"/>
        <end position="545"/>
    </location>
</feature>
<name>A0A165J7D6_EXIGL</name>
<dbReference type="GO" id="GO:0008234">
    <property type="term" value="F:cysteine-type peptidase activity"/>
    <property type="evidence" value="ECO:0007669"/>
    <property type="project" value="InterPro"/>
</dbReference>
<feature type="domain" description="Ubiquitin-like protease family profile" evidence="5">
    <location>
        <begin position="204"/>
        <end position="378"/>
    </location>
</feature>
<dbReference type="InterPro" id="IPR038765">
    <property type="entry name" value="Papain-like_cys_pep_sf"/>
</dbReference>
<dbReference type="GO" id="GO:0006508">
    <property type="term" value="P:proteolysis"/>
    <property type="evidence" value="ECO:0007669"/>
    <property type="project" value="UniProtKB-KW"/>
</dbReference>
<organism evidence="6 7">
    <name type="scientific">Exidia glandulosa HHB12029</name>
    <dbReference type="NCBI Taxonomy" id="1314781"/>
    <lineage>
        <taxon>Eukaryota</taxon>
        <taxon>Fungi</taxon>
        <taxon>Dikarya</taxon>
        <taxon>Basidiomycota</taxon>
        <taxon>Agaricomycotina</taxon>
        <taxon>Agaricomycetes</taxon>
        <taxon>Auriculariales</taxon>
        <taxon>Exidiaceae</taxon>
        <taxon>Exidia</taxon>
    </lineage>
</organism>
<dbReference type="GO" id="GO:0019783">
    <property type="term" value="F:ubiquitin-like protein peptidase activity"/>
    <property type="evidence" value="ECO:0007669"/>
    <property type="project" value="UniProtKB-ARBA"/>
</dbReference>
<feature type="compositionally biased region" description="Polar residues" evidence="4">
    <location>
        <begin position="631"/>
        <end position="647"/>
    </location>
</feature>
<evidence type="ECO:0000313" key="6">
    <source>
        <dbReference type="EMBL" id="KZV94435.1"/>
    </source>
</evidence>
<proteinExistence type="inferred from homology"/>
<protein>
    <recommendedName>
        <fullName evidence="5">Ubiquitin-like protease family profile domain-containing protein</fullName>
    </recommendedName>
</protein>
<dbReference type="PROSITE" id="PS50600">
    <property type="entry name" value="ULP_PROTEASE"/>
    <property type="match status" value="1"/>
</dbReference>
<keyword evidence="7" id="KW-1185">Reference proteome</keyword>
<keyword evidence="2" id="KW-0645">Protease</keyword>
<evidence type="ECO:0000313" key="7">
    <source>
        <dbReference type="Proteomes" id="UP000077266"/>
    </source>
</evidence>
<feature type="compositionally biased region" description="Low complexity" evidence="4">
    <location>
        <begin position="479"/>
        <end position="493"/>
    </location>
</feature>
<keyword evidence="3" id="KW-0378">Hydrolase</keyword>
<evidence type="ECO:0000256" key="4">
    <source>
        <dbReference type="SAM" id="MobiDB-lite"/>
    </source>
</evidence>